<dbReference type="PROSITE" id="PS50835">
    <property type="entry name" value="IG_LIKE"/>
    <property type="match status" value="4"/>
</dbReference>
<dbReference type="GeneTree" id="ENSGT00940000163711"/>
<reference evidence="5" key="3">
    <citation type="submission" date="2025-09" db="UniProtKB">
        <authorList>
            <consortium name="Ensembl"/>
        </authorList>
    </citation>
    <scope>IDENTIFICATION</scope>
</reference>
<evidence type="ECO:0000259" key="4">
    <source>
        <dbReference type="PROSITE" id="PS50835"/>
    </source>
</evidence>
<dbReference type="PANTHER" id="PTHR11481:SF64">
    <property type="entry name" value="FC RECEPTOR-LIKE PROTEIN 4"/>
    <property type="match status" value="1"/>
</dbReference>
<dbReference type="Pfam" id="PF13895">
    <property type="entry name" value="Ig_2"/>
    <property type="match status" value="1"/>
</dbReference>
<feature type="transmembrane region" description="Helical" evidence="3">
    <location>
        <begin position="485"/>
        <end position="508"/>
    </location>
</feature>
<evidence type="ECO:0000313" key="6">
    <source>
        <dbReference type="Proteomes" id="UP000007635"/>
    </source>
</evidence>
<dbReference type="InterPro" id="IPR013783">
    <property type="entry name" value="Ig-like_fold"/>
</dbReference>
<dbReference type="Gene3D" id="2.60.40.10">
    <property type="entry name" value="Immunoglobulins"/>
    <property type="match status" value="4"/>
</dbReference>
<dbReference type="InterPro" id="IPR007110">
    <property type="entry name" value="Ig-like_dom"/>
</dbReference>
<accession>A0AAQ4Q4P1</accession>
<feature type="domain" description="Ig-like" evidence="4">
    <location>
        <begin position="392"/>
        <end position="476"/>
    </location>
</feature>
<keyword evidence="3" id="KW-1133">Transmembrane helix</keyword>
<evidence type="ECO:0000256" key="2">
    <source>
        <dbReference type="ARBA" id="ARBA00023157"/>
    </source>
</evidence>
<dbReference type="AlphaFoldDB" id="A0AAQ4Q4P1"/>
<protein>
    <recommendedName>
        <fullName evidence="4">Ig-like domain-containing protein</fullName>
    </recommendedName>
</protein>
<dbReference type="Proteomes" id="UP000007635">
    <property type="component" value="Chromosome VII"/>
</dbReference>
<keyword evidence="3" id="KW-0472">Membrane</keyword>
<dbReference type="InterPro" id="IPR036179">
    <property type="entry name" value="Ig-like_dom_sf"/>
</dbReference>
<evidence type="ECO:0000256" key="1">
    <source>
        <dbReference type="ARBA" id="ARBA00022729"/>
    </source>
</evidence>
<keyword evidence="6" id="KW-1185">Reference proteome</keyword>
<dbReference type="InterPro" id="IPR003599">
    <property type="entry name" value="Ig_sub"/>
</dbReference>
<dbReference type="GO" id="GO:0009897">
    <property type="term" value="C:external side of plasma membrane"/>
    <property type="evidence" value="ECO:0007669"/>
    <property type="project" value="TreeGrafter"/>
</dbReference>
<reference evidence="5 6" key="1">
    <citation type="journal article" date="2021" name="G3 (Bethesda)">
        <title>Improved contiguity of the threespine stickleback genome using long-read sequencing.</title>
        <authorList>
            <person name="Nath S."/>
            <person name="Shaw D.E."/>
            <person name="White M.A."/>
        </authorList>
    </citation>
    <scope>NUCLEOTIDE SEQUENCE [LARGE SCALE GENOMIC DNA]</scope>
    <source>
        <strain evidence="5 6">Lake Benthic</strain>
    </source>
</reference>
<feature type="domain" description="Ig-like" evidence="4">
    <location>
        <begin position="32"/>
        <end position="100"/>
    </location>
</feature>
<dbReference type="GO" id="GO:0004888">
    <property type="term" value="F:transmembrane signaling receptor activity"/>
    <property type="evidence" value="ECO:0007669"/>
    <property type="project" value="TreeGrafter"/>
</dbReference>
<dbReference type="GO" id="GO:0006955">
    <property type="term" value="P:immune response"/>
    <property type="evidence" value="ECO:0007669"/>
    <property type="project" value="TreeGrafter"/>
</dbReference>
<dbReference type="Ensembl" id="ENSGACT00000086420.1">
    <property type="protein sequence ID" value="ENSGACP00000045273.1"/>
    <property type="gene ID" value="ENSGACG00000036578.1"/>
</dbReference>
<dbReference type="SMART" id="SM00408">
    <property type="entry name" value="IGc2"/>
    <property type="match status" value="2"/>
</dbReference>
<sequence>YEGESVTLTKELQEFNIVSVMNTLNYLRETQPKAQLSKDSPVEGSVTLTCSVGSSSSSSSGWKYFWYRDKKTSEPLKPGDGVLPQSGSISPSDGGVYWCRGGRGDPVYYTEYSHPVVTNRAVVTLQKNWPEIYSGETISLTCGVKEGGGSEWEYEWRTPDYYTPQHPKGSVITYAQTGDYSCKGRLKDEASTTEWSDAVTLKTSRMSPVLTVSPSWTSPGDSVTLTCSVEPPSAGWRFFWYQAVPELSLYYTYELLAGSTTGTVQDSYSLHGQTHTAGYVCRAGRGDPVFYTLYSDVKFVWSGGVNPAASLTVSPHRLQHFSTESLSLSCEGNSTEWRVMKASNYGHVYIGCNWGQMTGSTCNTDTRASSGVYWCESATQSSNAANITTHSGDVILVSSVHPVTEGHSVTLGCMLRTKELLDEVDFYKNDKLLPNPLKRELFISAVTKSDEGFYKCRGRNSPPGLENLTSAESWLSVEQAATSSVFLVLLVVGLVSGVLLIILLLLFLRRYRKSKGEIFSFLKTLMANVNTSIREQAAVVEMLL</sequence>
<dbReference type="GO" id="GO:0007166">
    <property type="term" value="P:cell surface receptor signaling pathway"/>
    <property type="evidence" value="ECO:0007669"/>
    <property type="project" value="TreeGrafter"/>
</dbReference>
<keyword evidence="2" id="KW-1015">Disulfide bond</keyword>
<feature type="domain" description="Ig-like" evidence="4">
    <location>
        <begin position="208"/>
        <end position="283"/>
    </location>
</feature>
<proteinExistence type="predicted"/>
<dbReference type="InterPro" id="IPR003598">
    <property type="entry name" value="Ig_sub2"/>
</dbReference>
<dbReference type="SUPFAM" id="SSF48726">
    <property type="entry name" value="Immunoglobulin"/>
    <property type="match status" value="4"/>
</dbReference>
<dbReference type="InterPro" id="IPR050488">
    <property type="entry name" value="Ig_Fc_receptor"/>
</dbReference>
<dbReference type="SMART" id="SM00409">
    <property type="entry name" value="IG"/>
    <property type="match status" value="4"/>
</dbReference>
<organism evidence="5 6">
    <name type="scientific">Gasterosteus aculeatus aculeatus</name>
    <name type="common">three-spined stickleback</name>
    <dbReference type="NCBI Taxonomy" id="481459"/>
    <lineage>
        <taxon>Eukaryota</taxon>
        <taxon>Metazoa</taxon>
        <taxon>Chordata</taxon>
        <taxon>Craniata</taxon>
        <taxon>Vertebrata</taxon>
        <taxon>Euteleostomi</taxon>
        <taxon>Actinopterygii</taxon>
        <taxon>Neopterygii</taxon>
        <taxon>Teleostei</taxon>
        <taxon>Neoteleostei</taxon>
        <taxon>Acanthomorphata</taxon>
        <taxon>Eupercaria</taxon>
        <taxon>Perciformes</taxon>
        <taxon>Cottioidei</taxon>
        <taxon>Gasterosteales</taxon>
        <taxon>Gasterosteidae</taxon>
        <taxon>Gasterosteus</taxon>
    </lineage>
</organism>
<dbReference type="PANTHER" id="PTHR11481">
    <property type="entry name" value="IMMUNOGLOBULIN FC RECEPTOR"/>
    <property type="match status" value="1"/>
</dbReference>
<name>A0AAQ4Q4P1_GASAC</name>
<feature type="domain" description="Ig-like" evidence="4">
    <location>
        <begin position="115"/>
        <end position="193"/>
    </location>
</feature>
<evidence type="ECO:0000313" key="5">
    <source>
        <dbReference type="Ensembl" id="ENSGACP00000045273.1"/>
    </source>
</evidence>
<keyword evidence="1" id="KW-0732">Signal</keyword>
<keyword evidence="3" id="KW-0812">Transmembrane</keyword>
<reference evidence="5" key="2">
    <citation type="submission" date="2025-08" db="UniProtKB">
        <authorList>
            <consortium name="Ensembl"/>
        </authorList>
    </citation>
    <scope>IDENTIFICATION</scope>
</reference>
<evidence type="ECO:0000256" key="3">
    <source>
        <dbReference type="SAM" id="Phobius"/>
    </source>
</evidence>